<dbReference type="Pfam" id="PF00753">
    <property type="entry name" value="Lactamase_B"/>
    <property type="match status" value="1"/>
</dbReference>
<dbReference type="NCBIfam" id="TIGR00649">
    <property type="entry name" value="MG423"/>
    <property type="match status" value="1"/>
</dbReference>
<evidence type="ECO:0000256" key="4">
    <source>
        <dbReference type="ARBA" id="ARBA00022801"/>
    </source>
</evidence>
<feature type="binding site" evidence="8">
    <location>
        <position position="173"/>
    </location>
    <ligand>
        <name>Zn(2+)</name>
        <dbReference type="ChEBI" id="CHEBI:29105"/>
        <label>1</label>
        <note>catalytic</note>
    </ligand>
</feature>
<dbReference type="InterPro" id="IPR036866">
    <property type="entry name" value="RibonucZ/Hydroxyglut_hydro"/>
</dbReference>
<dbReference type="Proteomes" id="UP000825933">
    <property type="component" value="Unassembled WGS sequence"/>
</dbReference>
<dbReference type="PANTHER" id="PTHR43694">
    <property type="entry name" value="RIBONUCLEASE J"/>
    <property type="match status" value="1"/>
</dbReference>
<keyword evidence="7 8" id="KW-0694">RNA-binding</keyword>
<dbReference type="InterPro" id="IPR004613">
    <property type="entry name" value="RNase_J"/>
</dbReference>
<dbReference type="InterPro" id="IPR001279">
    <property type="entry name" value="Metallo-B-lactamas"/>
</dbReference>
<keyword evidence="11" id="KW-1185">Reference proteome</keyword>
<keyword evidence="5 8" id="KW-0862">Zinc</keyword>
<dbReference type="RefSeq" id="WP_223790250.1">
    <property type="nucleotide sequence ID" value="NZ_JAIOUQ010000002.1"/>
</dbReference>
<feature type="binding site" evidence="8">
    <location>
        <position position="86"/>
    </location>
    <ligand>
        <name>Zn(2+)</name>
        <dbReference type="ChEBI" id="CHEBI:29105"/>
        <label>2</label>
        <note>catalytic</note>
    </ligand>
</feature>
<dbReference type="InterPro" id="IPR042173">
    <property type="entry name" value="RNase_J_2"/>
</dbReference>
<comment type="caution">
    <text evidence="10">The sequence shown here is derived from an EMBL/GenBank/DDBJ whole genome shotgun (WGS) entry which is preliminary data.</text>
</comment>
<evidence type="ECO:0000313" key="11">
    <source>
        <dbReference type="Proteomes" id="UP000825933"/>
    </source>
</evidence>
<comment type="function">
    <text evidence="8">An RNase that has 5'-3' exonuclease activity. May be involved in RNA degradation.</text>
</comment>
<evidence type="ECO:0000256" key="7">
    <source>
        <dbReference type="ARBA" id="ARBA00022884"/>
    </source>
</evidence>
<dbReference type="InterPro" id="IPR030879">
    <property type="entry name" value="RNase_J_arc"/>
</dbReference>
<keyword evidence="2 8" id="KW-0540">Nuclease</keyword>
<dbReference type="Gene3D" id="3.60.15.10">
    <property type="entry name" value="Ribonuclease Z/Hydroxyacylglutathione hydrolase-like"/>
    <property type="match status" value="1"/>
</dbReference>
<comment type="subcellular location">
    <subcellularLocation>
        <location evidence="8">Cytoplasm</location>
    </subcellularLocation>
</comment>
<dbReference type="PANTHER" id="PTHR43694:SF1">
    <property type="entry name" value="RIBONUCLEASE J"/>
    <property type="match status" value="1"/>
</dbReference>
<gene>
    <name evidence="8" type="primary">rnj</name>
    <name evidence="10" type="ORF">K8N75_00665</name>
</gene>
<evidence type="ECO:0000256" key="2">
    <source>
        <dbReference type="ARBA" id="ARBA00022722"/>
    </source>
</evidence>
<dbReference type="CDD" id="cd07714">
    <property type="entry name" value="RNaseJ_MBL-fold"/>
    <property type="match status" value="1"/>
</dbReference>
<dbReference type="Pfam" id="PF07521">
    <property type="entry name" value="RMMBL"/>
    <property type="match status" value="1"/>
</dbReference>
<dbReference type="GO" id="GO:0006401">
    <property type="term" value="P:RNA catabolic process"/>
    <property type="evidence" value="ECO:0007669"/>
    <property type="project" value="UniProtKB-UniRule"/>
</dbReference>
<dbReference type="GO" id="GO:0005737">
    <property type="term" value="C:cytoplasm"/>
    <property type="evidence" value="ECO:0007669"/>
    <property type="project" value="UniProtKB-SubCell"/>
</dbReference>
<dbReference type="HAMAP" id="MF_01492">
    <property type="entry name" value="RNase_J_arch"/>
    <property type="match status" value="1"/>
</dbReference>
<comment type="cofactor">
    <cofactor evidence="8">
        <name>Zn(2+)</name>
        <dbReference type="ChEBI" id="CHEBI:29105"/>
    </cofactor>
    <text evidence="8">Binds 2 Zn(2+) ions per subunit. It is not clear if Zn(2+) or Mg(2+) is physiologically important.</text>
</comment>
<evidence type="ECO:0000256" key="8">
    <source>
        <dbReference type="HAMAP-Rule" id="MF_01492"/>
    </source>
</evidence>
<reference evidence="11" key="1">
    <citation type="journal article" date="2022" name="Microbiol. Resour. Announc.">
        <title>Draft Genome Sequence of a Methanogenic Archaeon from West Spitsbergen Permafrost.</title>
        <authorList>
            <person name="Trubitsyn V."/>
            <person name="Rivkina E."/>
            <person name="Shcherbakova V."/>
        </authorList>
    </citation>
    <scope>NUCLEOTIDE SEQUENCE [LARGE SCALE GENOMIC DNA]</scope>
    <source>
        <strain evidence="11">VT</strain>
    </source>
</reference>
<evidence type="ECO:0000256" key="6">
    <source>
        <dbReference type="ARBA" id="ARBA00022839"/>
    </source>
</evidence>
<feature type="binding site" evidence="8">
    <location>
        <position position="85"/>
    </location>
    <ligand>
        <name>Zn(2+)</name>
        <dbReference type="ChEBI" id="CHEBI:29105"/>
        <label>2</label>
        <note>catalytic</note>
    </ligand>
</feature>
<feature type="binding site" evidence="8">
    <location>
        <position position="151"/>
    </location>
    <ligand>
        <name>Zn(2+)</name>
        <dbReference type="ChEBI" id="CHEBI:29105"/>
        <label>1</label>
        <note>catalytic</note>
    </ligand>
</feature>
<name>A0A8T5UR09_9EURY</name>
<keyword evidence="3 8" id="KW-0479">Metal-binding</keyword>
<evidence type="ECO:0000256" key="1">
    <source>
        <dbReference type="ARBA" id="ARBA00022490"/>
    </source>
</evidence>
<feature type="domain" description="Metallo-beta-lactamase" evidence="9">
    <location>
        <begin position="15"/>
        <end position="218"/>
    </location>
</feature>
<keyword evidence="6 8" id="KW-0269">Exonuclease</keyword>
<evidence type="ECO:0000256" key="3">
    <source>
        <dbReference type="ARBA" id="ARBA00022723"/>
    </source>
</evidence>
<sequence length="453" mass="50439">MSVEVIAVGGYEEVGKNMTAIKIGEDIVIFDMGIHLDRLHIHEDTNIERMHSLDLIERGVIPDDTLMKDVDGKVRAIVFTHGHLDHIGAVAKLAHRYEAPLIATPYTMALIEKTIKGERKFKFTNPLKVLNSGENCQISKDITLEFVHTTHSIPQAVTPVLHTSAGIIVYSNDFKFDNHQTLSPPPDYQRFRELGRKGVLAAIIDTTRAAEKDQVKTHSEKIARIVLKDIMEEPLKEDNGMLVTTFASHIERIQAICNIAADSNRKILLLGRSMERYCTMAETMGILKLPENTSVYGSPKAINRALARADENRGEYILVTTGHQGEPDALLPRIANGKTMFNVQQGDNIVISAPVIPNPLNRANRNLMERRLKSSGARIFTNAHVSGHAGREDHRDFIRMLNANHLIPAHGNLEMLTAYAELAEEEGYKLGRDIHLLRNGQAQVFDGPTTGKP</sequence>
<keyword evidence="1 8" id="KW-0963">Cytoplasm</keyword>
<evidence type="ECO:0000259" key="9">
    <source>
        <dbReference type="SMART" id="SM00849"/>
    </source>
</evidence>
<feature type="binding site" evidence="8">
    <location>
        <begin position="384"/>
        <end position="388"/>
    </location>
    <ligand>
        <name>substrate</name>
    </ligand>
</feature>
<dbReference type="EMBL" id="JAIOUQ010000002">
    <property type="protein sequence ID" value="MBZ2164567.1"/>
    <property type="molecule type" value="Genomic_DNA"/>
</dbReference>
<dbReference type="GO" id="GO:0003723">
    <property type="term" value="F:RNA binding"/>
    <property type="evidence" value="ECO:0007669"/>
    <property type="project" value="UniProtKB-KW"/>
</dbReference>
<feature type="binding site" evidence="8">
    <location>
        <position position="173"/>
    </location>
    <ligand>
        <name>Zn(2+)</name>
        <dbReference type="ChEBI" id="CHEBI:29105"/>
        <label>2</label>
        <note>catalytic</note>
    </ligand>
</feature>
<comment type="subunit">
    <text evidence="8">Homodimer.</text>
</comment>
<dbReference type="GO" id="GO:0008270">
    <property type="term" value="F:zinc ion binding"/>
    <property type="evidence" value="ECO:0007669"/>
    <property type="project" value="UniProtKB-UniRule"/>
</dbReference>
<dbReference type="Gene3D" id="3.40.50.10710">
    <property type="entry name" value="Metallo-hydrolase/oxidoreductase"/>
    <property type="match status" value="1"/>
</dbReference>
<proteinExistence type="inferred from homology"/>
<feature type="binding site" evidence="8">
    <location>
        <position position="81"/>
    </location>
    <ligand>
        <name>Zn(2+)</name>
        <dbReference type="ChEBI" id="CHEBI:29105"/>
        <label>1</label>
        <note>catalytic</note>
    </ligand>
</feature>
<accession>A0A8T5UR09</accession>
<evidence type="ECO:0000313" key="10">
    <source>
        <dbReference type="EMBL" id="MBZ2164567.1"/>
    </source>
</evidence>
<evidence type="ECO:0000256" key="5">
    <source>
        <dbReference type="ARBA" id="ARBA00022833"/>
    </source>
</evidence>
<dbReference type="SUPFAM" id="SSF56281">
    <property type="entry name" value="Metallo-hydrolase/oxidoreductase"/>
    <property type="match status" value="1"/>
</dbReference>
<dbReference type="EC" id="3.1.-.-" evidence="8"/>
<feature type="binding site" evidence="8">
    <location>
        <position position="410"/>
    </location>
    <ligand>
        <name>Zn(2+)</name>
        <dbReference type="ChEBI" id="CHEBI:29105"/>
        <label>2</label>
        <note>catalytic</note>
    </ligand>
</feature>
<comment type="similarity">
    <text evidence="8">Belongs to the metallo-beta-lactamase superfamily. RNA-metabolizing metallo-beta-lactamase-like family. Archaeal RNase J subfamily.</text>
</comment>
<keyword evidence="4 8" id="KW-0378">Hydrolase</keyword>
<dbReference type="InterPro" id="IPR011108">
    <property type="entry name" value="RMMBL"/>
</dbReference>
<dbReference type="AlphaFoldDB" id="A0A8T5UR09"/>
<dbReference type="InterPro" id="IPR055132">
    <property type="entry name" value="RNase_J_b_CASP"/>
</dbReference>
<dbReference type="SMART" id="SM00849">
    <property type="entry name" value="Lactamase_B"/>
    <property type="match status" value="1"/>
</dbReference>
<dbReference type="Pfam" id="PF22505">
    <property type="entry name" value="RNase_J_b_CASP"/>
    <property type="match status" value="1"/>
</dbReference>
<feature type="binding site" evidence="8">
    <location>
        <position position="83"/>
    </location>
    <ligand>
        <name>Zn(2+)</name>
        <dbReference type="ChEBI" id="CHEBI:29105"/>
        <label>1</label>
        <note>catalytic</note>
    </ligand>
</feature>
<protein>
    <recommendedName>
        <fullName evidence="8">Ribonuclease J</fullName>
        <shortName evidence="8">RNase J</shortName>
        <ecNumber evidence="8">3.1.-.-</ecNumber>
    </recommendedName>
</protein>
<dbReference type="GO" id="GO:0004534">
    <property type="term" value="F:5'-3' RNA exonuclease activity"/>
    <property type="evidence" value="ECO:0007669"/>
    <property type="project" value="UniProtKB-UniRule"/>
</dbReference>
<organism evidence="10 11">
    <name type="scientific">Methanobacterium spitsbergense</name>
    <dbReference type="NCBI Taxonomy" id="2874285"/>
    <lineage>
        <taxon>Archaea</taxon>
        <taxon>Methanobacteriati</taxon>
        <taxon>Methanobacteriota</taxon>
        <taxon>Methanomada group</taxon>
        <taxon>Methanobacteria</taxon>
        <taxon>Methanobacteriales</taxon>
        <taxon>Methanobacteriaceae</taxon>
        <taxon>Methanobacterium</taxon>
    </lineage>
</organism>